<evidence type="ECO:0000313" key="2">
    <source>
        <dbReference type="EMBL" id="MEQ2257375.1"/>
    </source>
</evidence>
<feature type="compositionally biased region" description="Polar residues" evidence="1">
    <location>
        <begin position="28"/>
        <end position="44"/>
    </location>
</feature>
<accession>A0ABV0VK35</accession>
<feature type="region of interest" description="Disordered" evidence="1">
    <location>
        <begin position="27"/>
        <end position="49"/>
    </location>
</feature>
<comment type="caution">
    <text evidence="2">The sequence shown here is derived from an EMBL/GenBank/DDBJ whole genome shotgun (WGS) entry which is preliminary data.</text>
</comment>
<dbReference type="EMBL" id="JAHRIQ010110352">
    <property type="protein sequence ID" value="MEQ2257375.1"/>
    <property type="molecule type" value="Genomic_DNA"/>
</dbReference>
<dbReference type="Proteomes" id="UP001482620">
    <property type="component" value="Unassembled WGS sequence"/>
</dbReference>
<proteinExistence type="predicted"/>
<reference evidence="2 3" key="1">
    <citation type="submission" date="2021-06" db="EMBL/GenBank/DDBJ databases">
        <authorList>
            <person name="Palmer J.M."/>
        </authorList>
    </citation>
    <scope>NUCLEOTIDE SEQUENCE [LARGE SCALE GENOMIC DNA]</scope>
    <source>
        <strain evidence="3">if_2019</strain>
        <tissue evidence="2">Muscle</tissue>
    </source>
</reference>
<evidence type="ECO:0000256" key="1">
    <source>
        <dbReference type="SAM" id="MobiDB-lite"/>
    </source>
</evidence>
<name>A0ABV0VK35_9TELE</name>
<protein>
    <submittedName>
        <fullName evidence="2">Uncharacterized protein</fullName>
    </submittedName>
</protein>
<sequence length="163" mass="18097">MKIHRLEMNVEVNMGYSDDSTLPVIPNRESQLNDSASNQNTKYKPTTRPPWHVLGACPKNQGGRLTGRSQQLNKLEWPELQRNAQKQKHRVQAGDQEVVPSRHTESWAVGSEGVETDNKDVKADRGVETVEAGGKDVEADRGVETVVACDRNLQVGQEVGRAE</sequence>
<evidence type="ECO:0000313" key="3">
    <source>
        <dbReference type="Proteomes" id="UP001482620"/>
    </source>
</evidence>
<gene>
    <name evidence="2" type="ORF">ILYODFUR_034212</name>
</gene>
<organism evidence="2 3">
    <name type="scientific">Ilyodon furcidens</name>
    <name type="common">goldbreast splitfin</name>
    <dbReference type="NCBI Taxonomy" id="33524"/>
    <lineage>
        <taxon>Eukaryota</taxon>
        <taxon>Metazoa</taxon>
        <taxon>Chordata</taxon>
        <taxon>Craniata</taxon>
        <taxon>Vertebrata</taxon>
        <taxon>Euteleostomi</taxon>
        <taxon>Actinopterygii</taxon>
        <taxon>Neopterygii</taxon>
        <taxon>Teleostei</taxon>
        <taxon>Neoteleostei</taxon>
        <taxon>Acanthomorphata</taxon>
        <taxon>Ovalentaria</taxon>
        <taxon>Atherinomorphae</taxon>
        <taxon>Cyprinodontiformes</taxon>
        <taxon>Goodeidae</taxon>
        <taxon>Ilyodon</taxon>
    </lineage>
</organism>
<keyword evidence="3" id="KW-1185">Reference proteome</keyword>